<evidence type="ECO:0000313" key="1">
    <source>
        <dbReference type="EMBL" id="NID04263.1"/>
    </source>
</evidence>
<dbReference type="InterPro" id="IPR029063">
    <property type="entry name" value="SAM-dependent_MTases_sf"/>
</dbReference>
<dbReference type="Proteomes" id="UP001429601">
    <property type="component" value="Unassembled WGS sequence"/>
</dbReference>
<dbReference type="EMBL" id="JAAQQR010000002">
    <property type="protein sequence ID" value="NID04263.1"/>
    <property type="molecule type" value="Genomic_DNA"/>
</dbReference>
<name>A0ABX0Q1S3_9GAMM</name>
<sequence>MESLASIVSFLEQEEGWRQPSAFLWRADAADRLDLLLLGEHDAALHARATDLLDAMDALDRDGFAAIRDAVRRGEGREALAPWLDVGVPTGQHYDVLDHLLAGVLDLREPHVERPVPPPEMVFYQPTPTRHIVDGVRRARISADDVVLDLGAGLGHVPILVNVLSGARAIGVEREPAYVDSAMDAVRALELDDVSIVQGDARDADLSMVTVYYLFTPFVGTILRDVAAKIEQEARRRAVRVVSLGPCSRTFARMDWLRSDDPLPTAADRIVVFRSTFAGR</sequence>
<evidence type="ECO:0000313" key="2">
    <source>
        <dbReference type="Proteomes" id="UP001429601"/>
    </source>
</evidence>
<dbReference type="RefSeq" id="WP_167123763.1">
    <property type="nucleotide sequence ID" value="NZ_JAAQQR010000002.1"/>
</dbReference>
<reference evidence="1 2" key="1">
    <citation type="journal article" date="2011" name="Curr. Microbiol.">
        <title>Luteibacter jiangsuensis sp. nov.: a methamidophos-degrading bacterium isolated from a methamidophos-manufacturing factory.</title>
        <authorList>
            <person name="Wang L."/>
            <person name="Wang G.L."/>
            <person name="Li S.P."/>
            <person name="Jiang J.D."/>
        </authorList>
    </citation>
    <scope>NUCLEOTIDE SEQUENCE [LARGE SCALE GENOMIC DNA]</scope>
    <source>
        <strain evidence="1 2">CGMCC 1.10133</strain>
    </source>
</reference>
<accession>A0ABX0Q1S3</accession>
<organism evidence="1 2">
    <name type="scientific">Luteibacter jiangsuensis</name>
    <dbReference type="NCBI Taxonomy" id="637577"/>
    <lineage>
        <taxon>Bacteria</taxon>
        <taxon>Pseudomonadati</taxon>
        <taxon>Pseudomonadota</taxon>
        <taxon>Gammaproteobacteria</taxon>
        <taxon>Lysobacterales</taxon>
        <taxon>Rhodanobacteraceae</taxon>
        <taxon>Luteibacter</taxon>
    </lineage>
</organism>
<dbReference type="CDD" id="cd02440">
    <property type="entry name" value="AdoMet_MTases"/>
    <property type="match status" value="1"/>
</dbReference>
<evidence type="ECO:0008006" key="3">
    <source>
        <dbReference type="Google" id="ProtNLM"/>
    </source>
</evidence>
<dbReference type="Pfam" id="PF01135">
    <property type="entry name" value="PCMT"/>
    <property type="match status" value="1"/>
</dbReference>
<comment type="caution">
    <text evidence="1">The sequence shown here is derived from an EMBL/GenBank/DDBJ whole genome shotgun (WGS) entry which is preliminary data.</text>
</comment>
<protein>
    <recommendedName>
        <fullName evidence="3">Histone methylation protein DOT1</fullName>
    </recommendedName>
</protein>
<keyword evidence="2" id="KW-1185">Reference proteome</keyword>
<proteinExistence type="predicted"/>
<dbReference type="SUPFAM" id="SSF53335">
    <property type="entry name" value="S-adenosyl-L-methionine-dependent methyltransferases"/>
    <property type="match status" value="1"/>
</dbReference>
<dbReference type="Gene3D" id="3.40.50.150">
    <property type="entry name" value="Vaccinia Virus protein VP39"/>
    <property type="match status" value="1"/>
</dbReference>
<gene>
    <name evidence="1" type="ORF">HBF26_05160</name>
</gene>